<proteinExistence type="predicted"/>
<gene>
    <name evidence="2" type="ORF">TCEB3V08_LOCUS130</name>
</gene>
<dbReference type="AlphaFoldDB" id="A0A7R9GNX8"/>
<name>A0A7R9GNX8_TIMCR</name>
<feature type="compositionally biased region" description="Basic and acidic residues" evidence="1">
    <location>
        <begin position="215"/>
        <end position="227"/>
    </location>
</feature>
<feature type="region of interest" description="Disordered" evidence="1">
    <location>
        <begin position="145"/>
        <end position="167"/>
    </location>
</feature>
<sequence>MYPTRSPQVCCLVILLTGGADDAGRQAMIWWLIPLCARGQVHIIPVLLQPSVEGGTAAPSRNEENDDHEVLAVRSTTTLARMAYLEYLSILENVKSLYYARTPASMDALSKALISNETRLLMTGRLRFESQSCVKEGFGNQVKLCRDRGLNPGPPAQKSDTLPPDHQGRDYVACLAETCATLSPSVARSDVTPGNSTDNHPPRGSSTGRQLHTGTTREKRVDISQFS</sequence>
<feature type="region of interest" description="Disordered" evidence="1">
    <location>
        <begin position="185"/>
        <end position="227"/>
    </location>
</feature>
<evidence type="ECO:0000313" key="2">
    <source>
        <dbReference type="EMBL" id="CAD7392095.1"/>
    </source>
</evidence>
<reference evidence="2" key="1">
    <citation type="submission" date="2020-11" db="EMBL/GenBank/DDBJ databases">
        <authorList>
            <person name="Tran Van P."/>
        </authorList>
    </citation>
    <scope>NUCLEOTIDE SEQUENCE</scope>
</reference>
<accession>A0A7R9GNX8</accession>
<dbReference type="EMBL" id="OC316492">
    <property type="protein sequence ID" value="CAD7392095.1"/>
    <property type="molecule type" value="Genomic_DNA"/>
</dbReference>
<protein>
    <submittedName>
        <fullName evidence="2">Uncharacterized protein</fullName>
    </submittedName>
</protein>
<evidence type="ECO:0000256" key="1">
    <source>
        <dbReference type="SAM" id="MobiDB-lite"/>
    </source>
</evidence>
<organism evidence="2">
    <name type="scientific">Timema cristinae</name>
    <name type="common">Walking stick</name>
    <dbReference type="NCBI Taxonomy" id="61476"/>
    <lineage>
        <taxon>Eukaryota</taxon>
        <taxon>Metazoa</taxon>
        <taxon>Ecdysozoa</taxon>
        <taxon>Arthropoda</taxon>
        <taxon>Hexapoda</taxon>
        <taxon>Insecta</taxon>
        <taxon>Pterygota</taxon>
        <taxon>Neoptera</taxon>
        <taxon>Polyneoptera</taxon>
        <taxon>Phasmatodea</taxon>
        <taxon>Timematodea</taxon>
        <taxon>Timematoidea</taxon>
        <taxon>Timematidae</taxon>
        <taxon>Timema</taxon>
    </lineage>
</organism>
<feature type="compositionally biased region" description="Polar residues" evidence="1">
    <location>
        <begin position="185"/>
        <end position="214"/>
    </location>
</feature>